<feature type="compositionally biased region" description="Polar residues" evidence="1">
    <location>
        <begin position="20"/>
        <end position="31"/>
    </location>
</feature>
<reference evidence="2" key="1">
    <citation type="submission" date="2018-06" db="EMBL/GenBank/DDBJ databases">
        <authorList>
            <person name="Zhirakovskaya E."/>
        </authorList>
    </citation>
    <scope>NUCLEOTIDE SEQUENCE</scope>
</reference>
<feature type="compositionally biased region" description="Basic and acidic residues" evidence="1">
    <location>
        <begin position="32"/>
        <end position="51"/>
    </location>
</feature>
<proteinExistence type="predicted"/>
<evidence type="ECO:0000313" key="2">
    <source>
        <dbReference type="EMBL" id="VAX42731.1"/>
    </source>
</evidence>
<organism evidence="2">
    <name type="scientific">hydrothermal vent metagenome</name>
    <dbReference type="NCBI Taxonomy" id="652676"/>
    <lineage>
        <taxon>unclassified sequences</taxon>
        <taxon>metagenomes</taxon>
        <taxon>ecological metagenomes</taxon>
    </lineage>
</organism>
<sequence>TVPVIHKPDGLQDWVVEGSAINSTQRGTGSSPRRDIRKRFEYLGEKKETNHSGHSHSKMGSHEFSSRPSADKNNHKQVAFAESSTPRNPFLESGFTSSHEQQPLSEQGIKESNSSLLPQSWKEAVGRLNTLGIREFNIQPGLNPNQFYFSCSYTPENNPRITHRFESNAASPLKAVQHAILQVEEWKNKR</sequence>
<feature type="compositionally biased region" description="Polar residues" evidence="1">
    <location>
        <begin position="94"/>
        <end position="115"/>
    </location>
</feature>
<feature type="compositionally biased region" description="Basic and acidic residues" evidence="1">
    <location>
        <begin position="60"/>
        <end position="74"/>
    </location>
</feature>
<dbReference type="AlphaFoldDB" id="A0A3B1DUX9"/>
<gene>
    <name evidence="2" type="ORF">MNBD_PLANCTO02-2072</name>
</gene>
<protein>
    <submittedName>
        <fullName evidence="2">Uncharacterized protein</fullName>
    </submittedName>
</protein>
<accession>A0A3B1DUX9</accession>
<dbReference type="EMBL" id="UOGL01000684">
    <property type="protein sequence ID" value="VAX42731.1"/>
    <property type="molecule type" value="Genomic_DNA"/>
</dbReference>
<feature type="non-terminal residue" evidence="2">
    <location>
        <position position="1"/>
    </location>
</feature>
<name>A0A3B1DUX9_9ZZZZ</name>
<evidence type="ECO:0000256" key="1">
    <source>
        <dbReference type="SAM" id="MobiDB-lite"/>
    </source>
</evidence>
<feature type="region of interest" description="Disordered" evidence="1">
    <location>
        <begin position="17"/>
        <end position="115"/>
    </location>
</feature>